<name>S4P9A6_9NEOP</name>
<organism evidence="1">
    <name type="scientific">Pararge aegeria</name>
    <name type="common">speckled wood butterfly</name>
    <dbReference type="NCBI Taxonomy" id="116150"/>
    <lineage>
        <taxon>Eukaryota</taxon>
        <taxon>Metazoa</taxon>
        <taxon>Ecdysozoa</taxon>
        <taxon>Arthropoda</taxon>
        <taxon>Hexapoda</taxon>
        <taxon>Insecta</taxon>
        <taxon>Pterygota</taxon>
        <taxon>Neoptera</taxon>
        <taxon>Endopterygota</taxon>
        <taxon>Lepidoptera</taxon>
        <taxon>Glossata</taxon>
        <taxon>Ditrysia</taxon>
        <taxon>Papilionoidea</taxon>
        <taxon>Nymphalidae</taxon>
        <taxon>Satyrinae</taxon>
        <taxon>Satyrini</taxon>
        <taxon>Parargina</taxon>
        <taxon>Pararge</taxon>
    </lineage>
</organism>
<sequence length="79" mass="9767">MFMNECIVNVYFTRYSRVTREREHLTRNLRSVYHHSCSRISKVYALVLTCNVLRTKIEHSWKLHWFICDIKLRHYSYTL</sequence>
<dbReference type="AlphaFoldDB" id="S4P9A6"/>
<accession>S4P9A6</accession>
<protein>
    <submittedName>
        <fullName evidence="1">Uncharacterized protein</fullName>
    </submittedName>
</protein>
<reference evidence="1" key="2">
    <citation type="submission" date="2013-05" db="EMBL/GenBank/DDBJ databases">
        <authorList>
            <person name="Carter J.-M."/>
            <person name="Baker S.C."/>
            <person name="Pink R."/>
            <person name="Carter D.R.F."/>
            <person name="Collins A."/>
            <person name="Tomlin J."/>
            <person name="Gibbs M."/>
            <person name="Breuker C.J."/>
        </authorList>
    </citation>
    <scope>NUCLEOTIDE SEQUENCE</scope>
    <source>
        <tissue evidence="1">Ovary</tissue>
    </source>
</reference>
<reference evidence="1" key="1">
    <citation type="journal article" date="2013" name="BMC Genomics">
        <title>Unscrambling butterfly oogenesis.</title>
        <authorList>
            <person name="Carter J.M."/>
            <person name="Baker S.C."/>
            <person name="Pink R."/>
            <person name="Carter D.R."/>
            <person name="Collins A."/>
            <person name="Tomlin J."/>
            <person name="Gibbs M."/>
            <person name="Breuker C.J."/>
        </authorList>
    </citation>
    <scope>NUCLEOTIDE SEQUENCE</scope>
    <source>
        <tissue evidence="1">Ovary</tissue>
    </source>
</reference>
<dbReference type="EMBL" id="GAIX01006897">
    <property type="protein sequence ID" value="JAA85663.1"/>
    <property type="molecule type" value="Transcribed_RNA"/>
</dbReference>
<proteinExistence type="predicted"/>
<evidence type="ECO:0000313" key="1">
    <source>
        <dbReference type="EMBL" id="JAA85663.1"/>
    </source>
</evidence>